<sequence length="352" mass="36242">MGMKRMASLILALACAATPQAVRAQADLAGPLKSFKDWTVGCDNLRACVALGLAPEEDANAYVRIERGAGAADEPLVAFAAILDTEPKAPTLAVALDGKAAPGLPSGPIAAVADGPYARAKLAPAEARAFIAALKSAKSLTLAVRDGSETVGTFKVSLAGSAAALLFLDDQQKRVGGVTALVSGGPAASSAVPPAPAIPVISAVRMTGIDKTPPTPRGVKRDADADCDDVSAIRLTASKTLWAVCETQAAYNTTYRMWIAEGDTAAHADFLEPGATPSDDSSTLTWPTLSEDGLTMAAFDKGRGLGDCGQSASWAFDGSAFRLVSLARVDDCRGVSPDDWPTLYRARPQRAG</sequence>
<dbReference type="EMBL" id="BSFI01000007">
    <property type="protein sequence ID" value="GLK67794.1"/>
    <property type="molecule type" value="Genomic_DNA"/>
</dbReference>
<dbReference type="Gene3D" id="2.60.40.1880">
    <property type="entry name" value="Invasion associated locus B (IalB) protein"/>
    <property type="match status" value="1"/>
</dbReference>
<organism evidence="2 3">
    <name type="scientific">Hansschlegelia plantiphila</name>
    <dbReference type="NCBI Taxonomy" id="374655"/>
    <lineage>
        <taxon>Bacteria</taxon>
        <taxon>Pseudomonadati</taxon>
        <taxon>Pseudomonadota</taxon>
        <taxon>Alphaproteobacteria</taxon>
        <taxon>Hyphomicrobiales</taxon>
        <taxon>Methylopilaceae</taxon>
        <taxon>Hansschlegelia</taxon>
    </lineage>
</organism>
<feature type="signal peptide" evidence="1">
    <location>
        <begin position="1"/>
        <end position="24"/>
    </location>
</feature>
<name>A0A9W6MUV7_9HYPH</name>
<evidence type="ECO:0000256" key="1">
    <source>
        <dbReference type="SAM" id="SignalP"/>
    </source>
</evidence>
<gene>
    <name evidence="2" type="ORF">GCM10008179_14320</name>
</gene>
<dbReference type="Proteomes" id="UP001143372">
    <property type="component" value="Unassembled WGS sequence"/>
</dbReference>
<feature type="chain" id="PRO_5040952256" description="DUF1176 domain-containing protein" evidence="1">
    <location>
        <begin position="25"/>
        <end position="352"/>
    </location>
</feature>
<keyword evidence="1" id="KW-0732">Signal</keyword>
<reference evidence="2" key="2">
    <citation type="submission" date="2023-01" db="EMBL/GenBank/DDBJ databases">
        <authorList>
            <person name="Sun Q."/>
            <person name="Evtushenko L."/>
        </authorList>
    </citation>
    <scope>NUCLEOTIDE SEQUENCE</scope>
    <source>
        <strain evidence="2">VKM B-2347</strain>
    </source>
</reference>
<protein>
    <recommendedName>
        <fullName evidence="4">DUF1176 domain-containing protein</fullName>
    </recommendedName>
</protein>
<proteinExistence type="predicted"/>
<reference evidence="2" key="1">
    <citation type="journal article" date="2014" name="Int. J. Syst. Evol. Microbiol.">
        <title>Complete genome sequence of Corynebacterium casei LMG S-19264T (=DSM 44701T), isolated from a smear-ripened cheese.</title>
        <authorList>
            <consortium name="US DOE Joint Genome Institute (JGI-PGF)"/>
            <person name="Walter F."/>
            <person name="Albersmeier A."/>
            <person name="Kalinowski J."/>
            <person name="Ruckert C."/>
        </authorList>
    </citation>
    <scope>NUCLEOTIDE SEQUENCE</scope>
    <source>
        <strain evidence="2">VKM B-2347</strain>
    </source>
</reference>
<dbReference type="AlphaFoldDB" id="A0A9W6MUV7"/>
<evidence type="ECO:0008006" key="4">
    <source>
        <dbReference type="Google" id="ProtNLM"/>
    </source>
</evidence>
<dbReference type="Pfam" id="PF06674">
    <property type="entry name" value="DUF1176"/>
    <property type="match status" value="1"/>
</dbReference>
<dbReference type="InterPro" id="IPR038696">
    <property type="entry name" value="IalB_sf"/>
</dbReference>
<dbReference type="InterPro" id="IPR009560">
    <property type="entry name" value="DUF1176"/>
</dbReference>
<evidence type="ECO:0000313" key="2">
    <source>
        <dbReference type="EMBL" id="GLK67794.1"/>
    </source>
</evidence>
<evidence type="ECO:0000313" key="3">
    <source>
        <dbReference type="Proteomes" id="UP001143372"/>
    </source>
</evidence>
<accession>A0A9W6MUV7</accession>
<comment type="caution">
    <text evidence="2">The sequence shown here is derived from an EMBL/GenBank/DDBJ whole genome shotgun (WGS) entry which is preliminary data.</text>
</comment>
<keyword evidence="3" id="KW-1185">Reference proteome</keyword>